<evidence type="ECO:0000313" key="4">
    <source>
        <dbReference type="Proteomes" id="UP000266841"/>
    </source>
</evidence>
<sequence>MSSSSSEEDLLQNPLPTSNRVTMGMGGMDPQHSTLRSILDTAKRNHQALISRMDEEKAVREKEIKENQMARRNLERQNAETLKSLKKIERQNAELKEALLDLREHLAFTSDNAPTPGPDSADQPKRHIRKSNRISQKAKNQLFPT</sequence>
<protein>
    <submittedName>
        <fullName evidence="3">Uncharacterized protein</fullName>
    </submittedName>
</protein>
<dbReference type="Proteomes" id="UP000266841">
    <property type="component" value="Unassembled WGS sequence"/>
</dbReference>
<feature type="compositionally biased region" description="Polar residues" evidence="2">
    <location>
        <begin position="133"/>
        <end position="145"/>
    </location>
</feature>
<dbReference type="EMBL" id="AGNL01049337">
    <property type="protein sequence ID" value="EJK44697.1"/>
    <property type="molecule type" value="Genomic_DNA"/>
</dbReference>
<comment type="caution">
    <text evidence="3">The sequence shown here is derived from an EMBL/GenBank/DDBJ whole genome shotgun (WGS) entry which is preliminary data.</text>
</comment>
<organism evidence="3 4">
    <name type="scientific">Thalassiosira oceanica</name>
    <name type="common">Marine diatom</name>
    <dbReference type="NCBI Taxonomy" id="159749"/>
    <lineage>
        <taxon>Eukaryota</taxon>
        <taxon>Sar</taxon>
        <taxon>Stramenopiles</taxon>
        <taxon>Ochrophyta</taxon>
        <taxon>Bacillariophyta</taxon>
        <taxon>Coscinodiscophyceae</taxon>
        <taxon>Thalassiosirophycidae</taxon>
        <taxon>Thalassiosirales</taxon>
        <taxon>Thalassiosiraceae</taxon>
        <taxon>Thalassiosira</taxon>
    </lineage>
</organism>
<feature type="region of interest" description="Disordered" evidence="2">
    <location>
        <begin position="1"/>
        <end position="31"/>
    </location>
</feature>
<keyword evidence="4" id="KW-1185">Reference proteome</keyword>
<name>K0RDZ9_THAOC</name>
<gene>
    <name evidence="3" type="ORF">THAOC_36744</name>
</gene>
<dbReference type="AlphaFoldDB" id="K0RDZ9"/>
<evidence type="ECO:0000256" key="2">
    <source>
        <dbReference type="SAM" id="MobiDB-lite"/>
    </source>
</evidence>
<feature type="region of interest" description="Disordered" evidence="2">
    <location>
        <begin position="107"/>
        <end position="145"/>
    </location>
</feature>
<reference evidence="3 4" key="1">
    <citation type="journal article" date="2012" name="Genome Biol.">
        <title>Genome and low-iron response of an oceanic diatom adapted to chronic iron limitation.</title>
        <authorList>
            <person name="Lommer M."/>
            <person name="Specht M."/>
            <person name="Roy A.S."/>
            <person name="Kraemer L."/>
            <person name="Andreson R."/>
            <person name="Gutowska M.A."/>
            <person name="Wolf J."/>
            <person name="Bergner S.V."/>
            <person name="Schilhabel M.B."/>
            <person name="Klostermeier U.C."/>
            <person name="Beiko R.G."/>
            <person name="Rosenstiel P."/>
            <person name="Hippler M."/>
            <person name="Laroche J."/>
        </authorList>
    </citation>
    <scope>NUCLEOTIDE SEQUENCE [LARGE SCALE GENOMIC DNA]</scope>
    <source>
        <strain evidence="3 4">CCMP1005</strain>
    </source>
</reference>
<keyword evidence="1" id="KW-0175">Coiled coil</keyword>
<feature type="compositionally biased region" description="Acidic residues" evidence="2">
    <location>
        <begin position="1"/>
        <end position="10"/>
    </location>
</feature>
<evidence type="ECO:0000313" key="3">
    <source>
        <dbReference type="EMBL" id="EJK44697.1"/>
    </source>
</evidence>
<accession>K0RDZ9</accession>
<evidence type="ECO:0000256" key="1">
    <source>
        <dbReference type="SAM" id="Coils"/>
    </source>
</evidence>
<proteinExistence type="predicted"/>
<feature type="coiled-coil region" evidence="1">
    <location>
        <begin position="60"/>
        <end position="105"/>
    </location>
</feature>